<organism evidence="2 3">
    <name type="scientific">Hohenbuehelia grisea</name>
    <dbReference type="NCBI Taxonomy" id="104357"/>
    <lineage>
        <taxon>Eukaryota</taxon>
        <taxon>Fungi</taxon>
        <taxon>Dikarya</taxon>
        <taxon>Basidiomycota</taxon>
        <taxon>Agaricomycotina</taxon>
        <taxon>Agaricomycetes</taxon>
        <taxon>Agaricomycetidae</taxon>
        <taxon>Agaricales</taxon>
        <taxon>Pleurotineae</taxon>
        <taxon>Pleurotaceae</taxon>
        <taxon>Hohenbuehelia</taxon>
    </lineage>
</organism>
<accession>A0ABR3IYL7</accession>
<reference evidence="3" key="1">
    <citation type="submission" date="2024-06" db="EMBL/GenBank/DDBJ databases">
        <title>Multi-omics analyses provide insights into the biosynthesis of the anticancer antibiotic pleurotin in Hohenbuehelia grisea.</title>
        <authorList>
            <person name="Weaver J.A."/>
            <person name="Alberti F."/>
        </authorList>
    </citation>
    <scope>NUCLEOTIDE SEQUENCE [LARGE SCALE GENOMIC DNA]</scope>
    <source>
        <strain evidence="3">T-177</strain>
    </source>
</reference>
<dbReference type="Pfam" id="PF00561">
    <property type="entry name" value="Abhydrolase_1"/>
    <property type="match status" value="1"/>
</dbReference>
<dbReference type="EMBL" id="JASNQZ010000014">
    <property type="protein sequence ID" value="KAL0948311.1"/>
    <property type="molecule type" value="Genomic_DNA"/>
</dbReference>
<evidence type="ECO:0000313" key="3">
    <source>
        <dbReference type="Proteomes" id="UP001556367"/>
    </source>
</evidence>
<dbReference type="PANTHER" id="PTHR43798">
    <property type="entry name" value="MONOACYLGLYCEROL LIPASE"/>
    <property type="match status" value="1"/>
</dbReference>
<dbReference type="InterPro" id="IPR000073">
    <property type="entry name" value="AB_hydrolase_1"/>
</dbReference>
<dbReference type="PANTHER" id="PTHR43798:SF20">
    <property type="entry name" value="2-SUCCINYL-6-HYDROXY-2,4-CYCLOHEXADIENE-1-CARBOXYLATE SYNTHASE-RELATED"/>
    <property type="match status" value="1"/>
</dbReference>
<dbReference type="InterPro" id="IPR029058">
    <property type="entry name" value="AB_hydrolase_fold"/>
</dbReference>
<name>A0ABR3IYL7_9AGAR</name>
<gene>
    <name evidence="2" type="ORF">HGRIS_010903</name>
</gene>
<feature type="domain" description="AB hydrolase-1" evidence="1">
    <location>
        <begin position="30"/>
        <end position="263"/>
    </location>
</feature>
<proteinExistence type="predicted"/>
<dbReference type="SUPFAM" id="SSF53474">
    <property type="entry name" value="alpha/beta-Hydrolases"/>
    <property type="match status" value="1"/>
</dbReference>
<keyword evidence="3" id="KW-1185">Reference proteome</keyword>
<evidence type="ECO:0000259" key="1">
    <source>
        <dbReference type="Pfam" id="PF00561"/>
    </source>
</evidence>
<dbReference type="Gene3D" id="3.40.50.1820">
    <property type="entry name" value="alpha/beta hydrolase"/>
    <property type="match status" value="1"/>
</dbReference>
<evidence type="ECO:0000313" key="2">
    <source>
        <dbReference type="EMBL" id="KAL0948311.1"/>
    </source>
</evidence>
<dbReference type="InterPro" id="IPR050266">
    <property type="entry name" value="AB_hydrolase_sf"/>
</dbReference>
<comment type="caution">
    <text evidence="2">The sequence shown here is derived from an EMBL/GenBank/DDBJ whole genome shotgun (WGS) entry which is preliminary data.</text>
</comment>
<protein>
    <recommendedName>
        <fullName evidence="1">AB hydrolase-1 domain-containing protein</fullName>
    </recommendedName>
</protein>
<sequence length="295" mass="32062">MALSLPLAKYFTSADGTSIYADAQGNPSKPAIVLIHGFSLSSSSFDGLLEDDQLTENLYIIRYDVRGHGRSGMPTAEDAWESKRLCEDFDAVVQGFKLHKPFVLGWSMGGTHITDVLSFHPHSYISGIIYVSAIPFMGPIVAEVTTSSILALVPSLLQTTDVEAFQKVALGFISLCSTTLPFAARQALLGDVMTQPRHIAASVMTRTQDTAGLFKAGRSGLPLLALNAKLDQVVHGAKSVEAIAGWKNLQVVELEKADHVAWLTQPNEFRESLLTWIREQDNIAGDVQTYQLASL</sequence>
<dbReference type="Proteomes" id="UP001556367">
    <property type="component" value="Unassembled WGS sequence"/>
</dbReference>